<feature type="region of interest" description="Disordered" evidence="1">
    <location>
        <begin position="126"/>
        <end position="170"/>
    </location>
</feature>
<dbReference type="GO" id="GO:0051087">
    <property type="term" value="F:protein-folding chaperone binding"/>
    <property type="evidence" value="ECO:0007669"/>
    <property type="project" value="InterPro"/>
</dbReference>
<keyword evidence="4" id="KW-1185">Reference proteome</keyword>
<sequence length="544" mass="60530">MISDNLKNLEYLPPPGSTEYPSYRLHSAFCTSRIQIPPGRAVLYHSLSQSLTSLDAPSPPSTPILETFFINQSISQLIIQSFNHSINLTNIPNLILIKPSTTLIPLNHPFSSLSITFEFRHSKPQPTPVISFQKSRGKENREKKKKKKKNKKVPSTGRTRSKSDKVASRILDSQGGTLSSAIQRIPDSLQPYLDTTFHHLQSAYSQLPEPAQAYIEQAAKYTHIDRVPPTALAGSAFVVLAAAVSMSRWGNSWFSGGASRLSPFSSRSNPPEVTPEDYEYITSADLDQPRRTYDPYSRQPPSMQEEDDVLLVKNKGITYPVKFPAYSIGDGKLEVSDVRKRAAALMDVSNWRKLKLVYKGQQLKDDHALCRSYGLRNQSEILCIVGDAPTGSEDSGDESEDVQEGTASKLRKRIRKSKNKKGKKKSDNNLKAPQMESSATSRTASPIPPPTPKTPIEKLNAISDYLHTEILPLVEAFIANPPEEEKKRDFEYKKLSETIMGQVLLKLDAVETEGDQAARETRKALVKEAQNILNDIDAKGPAEE</sequence>
<dbReference type="Gene3D" id="1.20.58.120">
    <property type="entry name" value="BAG domain"/>
    <property type="match status" value="1"/>
</dbReference>
<dbReference type="Proteomes" id="UP000322873">
    <property type="component" value="Unassembled WGS sequence"/>
</dbReference>
<dbReference type="AlphaFoldDB" id="A0A5M9JKX2"/>
<dbReference type="GO" id="GO:0000398">
    <property type="term" value="P:mRNA splicing, via spliceosome"/>
    <property type="evidence" value="ECO:0007669"/>
    <property type="project" value="InterPro"/>
</dbReference>
<feature type="region of interest" description="Disordered" evidence="1">
    <location>
        <begin position="390"/>
        <end position="456"/>
    </location>
</feature>
<dbReference type="SMART" id="SM00264">
    <property type="entry name" value="BAG"/>
    <property type="match status" value="1"/>
</dbReference>
<gene>
    <name evidence="3" type="ORF">EYC84_007632</name>
</gene>
<evidence type="ECO:0000256" key="1">
    <source>
        <dbReference type="SAM" id="MobiDB-lite"/>
    </source>
</evidence>
<proteinExistence type="predicted"/>
<feature type="compositionally biased region" description="Acidic residues" evidence="1">
    <location>
        <begin position="394"/>
        <end position="403"/>
    </location>
</feature>
<dbReference type="InterPro" id="IPR029071">
    <property type="entry name" value="Ubiquitin-like_domsf"/>
</dbReference>
<evidence type="ECO:0000313" key="4">
    <source>
        <dbReference type="Proteomes" id="UP000322873"/>
    </source>
</evidence>
<dbReference type="PANTHER" id="PTHR14942:SF0">
    <property type="entry name" value="U11_U12 SMALL NUCLEAR RIBONUCLEOPROTEIN 25 KDA PROTEIN"/>
    <property type="match status" value="1"/>
</dbReference>
<dbReference type="PROSITE" id="PS51035">
    <property type="entry name" value="BAG"/>
    <property type="match status" value="1"/>
</dbReference>
<feature type="compositionally biased region" description="Basic residues" evidence="1">
    <location>
        <begin position="409"/>
        <end position="424"/>
    </location>
</feature>
<dbReference type="GO" id="GO:0005681">
    <property type="term" value="C:spliceosomal complex"/>
    <property type="evidence" value="ECO:0007669"/>
    <property type="project" value="TreeGrafter"/>
</dbReference>
<dbReference type="InterPro" id="IPR036533">
    <property type="entry name" value="BAG_dom_sf"/>
</dbReference>
<accession>A0A5M9JKX2</accession>
<dbReference type="PANTHER" id="PTHR14942">
    <property type="entry name" value="U11/U12 SMALL NUCLEAR RIBONUCLEOPROTEIN 25 KDA PROTEIN"/>
    <property type="match status" value="1"/>
</dbReference>
<name>A0A5M9JKX2_MONFR</name>
<dbReference type="Gene3D" id="3.10.20.90">
    <property type="entry name" value="Phosphatidylinositol 3-kinase Catalytic Subunit, Chain A, domain 1"/>
    <property type="match status" value="1"/>
</dbReference>
<protein>
    <recommendedName>
        <fullName evidence="2">BAG domain-containing protein</fullName>
    </recommendedName>
</protein>
<dbReference type="InterPro" id="IPR039690">
    <property type="entry name" value="SNRNP25"/>
</dbReference>
<dbReference type="VEuPathDB" id="FungiDB:MFRU_012g01560"/>
<dbReference type="Pfam" id="PF02179">
    <property type="entry name" value="BAG"/>
    <property type="match status" value="1"/>
</dbReference>
<reference evidence="3 4" key="1">
    <citation type="submission" date="2019-06" db="EMBL/GenBank/DDBJ databases">
        <title>Genome Sequence of the Brown Rot Fungal Pathogen Monilinia fructicola.</title>
        <authorList>
            <person name="De Miccolis Angelini R.M."/>
            <person name="Landi L."/>
            <person name="Abate D."/>
            <person name="Pollastro S."/>
            <person name="Romanazzi G."/>
            <person name="Faretra F."/>
        </authorList>
    </citation>
    <scope>NUCLEOTIDE SEQUENCE [LARGE SCALE GENOMIC DNA]</scope>
    <source>
        <strain evidence="3 4">Mfrc123</strain>
    </source>
</reference>
<feature type="compositionally biased region" description="Basic residues" evidence="1">
    <location>
        <begin position="143"/>
        <end position="152"/>
    </location>
</feature>
<dbReference type="InterPro" id="IPR003103">
    <property type="entry name" value="BAG_domain"/>
</dbReference>
<comment type="caution">
    <text evidence="3">The sequence shown here is derived from an EMBL/GenBank/DDBJ whole genome shotgun (WGS) entry which is preliminary data.</text>
</comment>
<feature type="domain" description="BAG" evidence="2">
    <location>
        <begin position="474"/>
        <end position="540"/>
    </location>
</feature>
<evidence type="ECO:0000259" key="2">
    <source>
        <dbReference type="PROSITE" id="PS51035"/>
    </source>
</evidence>
<evidence type="ECO:0000313" key="3">
    <source>
        <dbReference type="EMBL" id="KAA8568619.1"/>
    </source>
</evidence>
<dbReference type="SUPFAM" id="SSF63491">
    <property type="entry name" value="BAG domain"/>
    <property type="match status" value="1"/>
</dbReference>
<dbReference type="SUPFAM" id="SSF54236">
    <property type="entry name" value="Ubiquitin-like"/>
    <property type="match status" value="1"/>
</dbReference>
<dbReference type="CDD" id="cd17039">
    <property type="entry name" value="Ubl_ubiquitin_like"/>
    <property type="match status" value="1"/>
</dbReference>
<dbReference type="EMBL" id="VICG01000009">
    <property type="protein sequence ID" value="KAA8568619.1"/>
    <property type="molecule type" value="Genomic_DNA"/>
</dbReference>
<organism evidence="3 4">
    <name type="scientific">Monilinia fructicola</name>
    <name type="common">Brown rot fungus</name>
    <name type="synonym">Ciboria fructicola</name>
    <dbReference type="NCBI Taxonomy" id="38448"/>
    <lineage>
        <taxon>Eukaryota</taxon>
        <taxon>Fungi</taxon>
        <taxon>Dikarya</taxon>
        <taxon>Ascomycota</taxon>
        <taxon>Pezizomycotina</taxon>
        <taxon>Leotiomycetes</taxon>
        <taxon>Helotiales</taxon>
        <taxon>Sclerotiniaceae</taxon>
        <taxon>Monilinia</taxon>
    </lineage>
</organism>